<name>A0AA46HVE3_9BURK</name>
<comment type="caution">
    <text evidence="1">The sequence shown here is derived from an EMBL/GenBank/DDBJ whole genome shotgun (WGS) entry which is preliminary data.</text>
</comment>
<dbReference type="InterPro" id="IPR011231">
    <property type="entry name" value="Phage_VT1-Sakai_H0018"/>
</dbReference>
<accession>A0AA46HVE3</accession>
<dbReference type="Pfam" id="PF09956">
    <property type="entry name" value="Phage_cement_2"/>
    <property type="match status" value="1"/>
</dbReference>
<protein>
    <submittedName>
        <fullName evidence="1">RecA/RadA family phage recombinase</fullName>
    </submittedName>
</protein>
<organism evidence="1 2">
    <name type="scientific">Caldimonas thermodepolymerans</name>
    <dbReference type="NCBI Taxonomy" id="215580"/>
    <lineage>
        <taxon>Bacteria</taxon>
        <taxon>Pseudomonadati</taxon>
        <taxon>Pseudomonadota</taxon>
        <taxon>Betaproteobacteria</taxon>
        <taxon>Burkholderiales</taxon>
        <taxon>Sphaerotilaceae</taxon>
        <taxon>Caldimonas</taxon>
    </lineage>
</organism>
<evidence type="ECO:0000313" key="2">
    <source>
        <dbReference type="Proteomes" id="UP000294772"/>
    </source>
</evidence>
<dbReference type="Proteomes" id="UP000294772">
    <property type="component" value="Unassembled WGS sequence"/>
</dbReference>
<dbReference type="AlphaFoldDB" id="A0AA46HVE3"/>
<dbReference type="RefSeq" id="WP_132765384.1">
    <property type="nucleotide sequence ID" value="NZ_CP110416.1"/>
</dbReference>
<reference evidence="1 2" key="1">
    <citation type="submission" date="2019-03" db="EMBL/GenBank/DDBJ databases">
        <title>Genomic Encyclopedia of Type Strains, Phase IV (KMG-IV): sequencing the most valuable type-strain genomes for metagenomic binning, comparative biology and taxonomic classification.</title>
        <authorList>
            <person name="Goeker M."/>
        </authorList>
    </citation>
    <scope>NUCLEOTIDE SEQUENCE [LARGE SCALE GENOMIC DNA]</scope>
    <source>
        <strain evidence="1 2">DSM 15264</strain>
    </source>
</reference>
<proteinExistence type="predicted"/>
<sequence length="119" mass="11844">MKNMVQRGDVITFTATGNVTAGQVVVIGALLGVAGGNVATGEQGEAYITGVFELPKVSGADIKQGEDLTYDVSAAAFDDNAATPATGDITGPAAVAFEDAGTGKTTLKVRLTGVPGTVN</sequence>
<gene>
    <name evidence="1" type="ORF">EV676_10653</name>
</gene>
<evidence type="ECO:0000313" key="1">
    <source>
        <dbReference type="EMBL" id="TCP06570.1"/>
    </source>
</evidence>
<dbReference type="PIRSF" id="PIRSF030771">
    <property type="entry name" value="UCP030771"/>
    <property type="match status" value="1"/>
</dbReference>
<dbReference type="EMBL" id="SLXF01000006">
    <property type="protein sequence ID" value="TCP06570.1"/>
    <property type="molecule type" value="Genomic_DNA"/>
</dbReference>